<feature type="domain" description="Nudix hydrolase" evidence="3">
    <location>
        <begin position="164"/>
        <end position="295"/>
    </location>
</feature>
<dbReference type="SUPFAM" id="SSF51182">
    <property type="entry name" value="RmlC-like cupins"/>
    <property type="match status" value="1"/>
</dbReference>
<name>A0A4R8LVY3_9BURK</name>
<evidence type="ECO:0000313" key="4">
    <source>
        <dbReference type="EMBL" id="TDY50846.1"/>
    </source>
</evidence>
<dbReference type="PRINTS" id="PR00502">
    <property type="entry name" value="NUDIXFAMILY"/>
</dbReference>
<dbReference type="OrthoDB" id="6613765at2"/>
<dbReference type="PROSITE" id="PS51462">
    <property type="entry name" value="NUDIX"/>
    <property type="match status" value="1"/>
</dbReference>
<dbReference type="InterPro" id="IPR015797">
    <property type="entry name" value="NUDIX_hydrolase-like_dom_sf"/>
</dbReference>
<gene>
    <name evidence="4" type="ORF">BX592_10883</name>
</gene>
<dbReference type="Gene3D" id="3.90.79.10">
    <property type="entry name" value="Nucleoside Triphosphate Pyrophosphohydrolase"/>
    <property type="match status" value="1"/>
</dbReference>
<dbReference type="PANTHER" id="PTHR43046:SF16">
    <property type="entry name" value="ADP-RIBOSE PYROPHOSPHATASE YJHB-RELATED"/>
    <property type="match status" value="1"/>
</dbReference>
<dbReference type="Gene3D" id="2.60.120.10">
    <property type="entry name" value="Jelly Rolls"/>
    <property type="match status" value="1"/>
</dbReference>
<dbReference type="GO" id="GO:0016787">
    <property type="term" value="F:hydrolase activity"/>
    <property type="evidence" value="ECO:0007669"/>
    <property type="project" value="UniProtKB-KW"/>
</dbReference>
<dbReference type="InterPro" id="IPR011051">
    <property type="entry name" value="RmlC_Cupin_sf"/>
</dbReference>
<reference evidence="4 5" key="1">
    <citation type="submission" date="2019-03" db="EMBL/GenBank/DDBJ databases">
        <title>Genomic Encyclopedia of Type Strains, Phase III (KMG-III): the genomes of soil and plant-associated and newly described type strains.</title>
        <authorList>
            <person name="Whitman W."/>
        </authorList>
    </citation>
    <scope>NUCLEOTIDE SEQUENCE [LARGE SCALE GENOMIC DNA]</scope>
    <source>
        <strain evidence="4 5">LMG 29544</strain>
    </source>
</reference>
<dbReference type="InterPro" id="IPR020476">
    <property type="entry name" value="Nudix_hydrolase"/>
</dbReference>
<evidence type="ECO:0000256" key="2">
    <source>
        <dbReference type="ARBA" id="ARBA00022801"/>
    </source>
</evidence>
<dbReference type="Pfam" id="PF00293">
    <property type="entry name" value="NUDIX"/>
    <property type="match status" value="1"/>
</dbReference>
<dbReference type="RefSeq" id="WP_134192093.1">
    <property type="nucleotide sequence ID" value="NZ_JBHLUW010000003.1"/>
</dbReference>
<keyword evidence="2" id="KW-0378">Hydrolase</keyword>
<dbReference type="InterPro" id="IPR014710">
    <property type="entry name" value="RmlC-like_jellyroll"/>
</dbReference>
<comment type="caution">
    <text evidence="4">The sequence shown here is derived from an EMBL/GenBank/DDBJ whole genome shotgun (WGS) entry which is preliminary data.</text>
</comment>
<dbReference type="EMBL" id="SORE01000008">
    <property type="protein sequence ID" value="TDY50846.1"/>
    <property type="molecule type" value="Genomic_DNA"/>
</dbReference>
<proteinExistence type="predicted"/>
<comment type="cofactor">
    <cofactor evidence="1">
        <name>Mg(2+)</name>
        <dbReference type="ChEBI" id="CHEBI:18420"/>
    </cofactor>
</comment>
<dbReference type="PANTHER" id="PTHR43046">
    <property type="entry name" value="GDP-MANNOSE MANNOSYL HYDROLASE"/>
    <property type="match status" value="1"/>
</dbReference>
<evidence type="ECO:0000259" key="3">
    <source>
        <dbReference type="PROSITE" id="PS51462"/>
    </source>
</evidence>
<dbReference type="AlphaFoldDB" id="A0A4R8LVY3"/>
<evidence type="ECO:0000256" key="1">
    <source>
        <dbReference type="ARBA" id="ARBA00001946"/>
    </source>
</evidence>
<evidence type="ECO:0000313" key="5">
    <source>
        <dbReference type="Proteomes" id="UP000295509"/>
    </source>
</evidence>
<sequence>MPFKSLDAAAIEASLSGETRQYLAGALKRPQPLVHIADADIEVGISHYEQSGFEPAHRHARAKEYQYVLCGMTEYQDLDTGEVHRFRSGDFYVIYPGTAYVQRIKRDTRILFFKYPAGNDKESVPMTRAIDTWAREALRVTRVDLNAGGGRAGADAQPVPAANSLKPAVAVAVFDAASRLLLVKRRDSGYWAMPGGTMELTDSLEGCARREVREETGVEITITGMVGTYTDPATIIVYTDGEVRREFSILLAASSVSEHLSHDDESTDVQWVDLDGLARFPMVVAQARRVQDVLAWRSSRAVFIR</sequence>
<dbReference type="Proteomes" id="UP000295509">
    <property type="component" value="Unassembled WGS sequence"/>
</dbReference>
<organism evidence="4 5">
    <name type="scientific">Paraburkholderia rhizosphaerae</name>
    <dbReference type="NCBI Taxonomy" id="480658"/>
    <lineage>
        <taxon>Bacteria</taxon>
        <taxon>Pseudomonadati</taxon>
        <taxon>Pseudomonadota</taxon>
        <taxon>Betaproteobacteria</taxon>
        <taxon>Burkholderiales</taxon>
        <taxon>Burkholderiaceae</taxon>
        <taxon>Paraburkholderia</taxon>
    </lineage>
</organism>
<protein>
    <submittedName>
        <fullName evidence="4">ADP-ribose pyrophosphatase YjhB (NUDIX family)</fullName>
    </submittedName>
</protein>
<dbReference type="InterPro" id="IPR000086">
    <property type="entry name" value="NUDIX_hydrolase_dom"/>
</dbReference>
<accession>A0A4R8LVY3</accession>
<keyword evidence="5" id="KW-1185">Reference proteome</keyword>
<dbReference type="SUPFAM" id="SSF55811">
    <property type="entry name" value="Nudix"/>
    <property type="match status" value="1"/>
</dbReference>